<proteinExistence type="predicted"/>
<dbReference type="PROSITE" id="PS50158">
    <property type="entry name" value="ZF_CCHC"/>
    <property type="match status" value="2"/>
</dbReference>
<dbReference type="Gene3D" id="4.10.60.10">
    <property type="entry name" value="Zinc finger, CCHC-type"/>
    <property type="match status" value="1"/>
</dbReference>
<dbReference type="InterPro" id="IPR001878">
    <property type="entry name" value="Znf_CCHC"/>
</dbReference>
<evidence type="ECO:0000313" key="4">
    <source>
        <dbReference type="Proteomes" id="UP000008237"/>
    </source>
</evidence>
<feature type="non-terminal residue" evidence="3">
    <location>
        <position position="1"/>
    </location>
</feature>
<keyword evidence="1" id="KW-0862">Zinc</keyword>
<dbReference type="SUPFAM" id="SSF57756">
    <property type="entry name" value="Retrovirus zinc finger-like domains"/>
    <property type="match status" value="1"/>
</dbReference>
<dbReference type="GO" id="GO:0008270">
    <property type="term" value="F:zinc ion binding"/>
    <property type="evidence" value="ECO:0007669"/>
    <property type="project" value="UniProtKB-KW"/>
</dbReference>
<protein>
    <recommendedName>
        <fullName evidence="2">CCHC-type domain-containing protein</fullName>
    </recommendedName>
</protein>
<evidence type="ECO:0000313" key="3">
    <source>
        <dbReference type="EMBL" id="EFN82252.1"/>
    </source>
</evidence>
<accession>E2BPX9</accession>
<dbReference type="SMART" id="SM00343">
    <property type="entry name" value="ZnF_C2HC"/>
    <property type="match status" value="2"/>
</dbReference>
<dbReference type="GO" id="GO:0003676">
    <property type="term" value="F:nucleic acid binding"/>
    <property type="evidence" value="ECO:0007669"/>
    <property type="project" value="InterPro"/>
</dbReference>
<organism evidence="4">
    <name type="scientific">Harpegnathos saltator</name>
    <name type="common">Jerdon's jumping ant</name>
    <dbReference type="NCBI Taxonomy" id="610380"/>
    <lineage>
        <taxon>Eukaryota</taxon>
        <taxon>Metazoa</taxon>
        <taxon>Ecdysozoa</taxon>
        <taxon>Arthropoda</taxon>
        <taxon>Hexapoda</taxon>
        <taxon>Insecta</taxon>
        <taxon>Pterygota</taxon>
        <taxon>Neoptera</taxon>
        <taxon>Endopterygota</taxon>
        <taxon>Hymenoptera</taxon>
        <taxon>Apocrita</taxon>
        <taxon>Aculeata</taxon>
        <taxon>Formicoidea</taxon>
        <taxon>Formicidae</taxon>
        <taxon>Ponerinae</taxon>
        <taxon>Ponerini</taxon>
        <taxon>Harpegnathos</taxon>
    </lineage>
</organism>
<dbReference type="AlphaFoldDB" id="E2BPX9"/>
<feature type="domain" description="CCHC-type" evidence="2">
    <location>
        <begin position="118"/>
        <end position="131"/>
    </location>
</feature>
<feature type="domain" description="CCHC-type" evidence="2">
    <location>
        <begin position="95"/>
        <end position="108"/>
    </location>
</feature>
<dbReference type="EMBL" id="GL449668">
    <property type="protein sequence ID" value="EFN82252.1"/>
    <property type="molecule type" value="Genomic_DNA"/>
</dbReference>
<keyword evidence="1" id="KW-0863">Zinc-finger</keyword>
<dbReference type="InParanoid" id="E2BPX9"/>
<evidence type="ECO:0000256" key="1">
    <source>
        <dbReference type="PROSITE-ProRule" id="PRU00047"/>
    </source>
</evidence>
<dbReference type="InterPro" id="IPR036875">
    <property type="entry name" value="Znf_CCHC_sf"/>
</dbReference>
<dbReference type="Proteomes" id="UP000008237">
    <property type="component" value="Unassembled WGS sequence"/>
</dbReference>
<dbReference type="OrthoDB" id="7555146at2759"/>
<feature type="non-terminal residue" evidence="3">
    <location>
        <position position="131"/>
    </location>
</feature>
<keyword evidence="1" id="KW-0479">Metal-binding</keyword>
<sequence length="131" mass="13965">GPGFRIRRPVKIAVLRLTGLKATTGADEVAAAVVLAGGCMQEVSSGDESVSRWGTGTAVMRCPLAAAAKAVAAERVQVGWTRARVVALPARTKLCYRCLERGHVRERCDSAIDRSGLCYRCGNPRHRAKGC</sequence>
<gene>
    <name evidence="3" type="ORF">EAI_04116</name>
</gene>
<evidence type="ECO:0000259" key="2">
    <source>
        <dbReference type="PROSITE" id="PS50158"/>
    </source>
</evidence>
<reference evidence="3 4" key="1">
    <citation type="journal article" date="2010" name="Science">
        <title>Genomic comparison of the ants Camponotus floridanus and Harpegnathos saltator.</title>
        <authorList>
            <person name="Bonasio R."/>
            <person name="Zhang G."/>
            <person name="Ye C."/>
            <person name="Mutti N.S."/>
            <person name="Fang X."/>
            <person name="Qin N."/>
            <person name="Donahue G."/>
            <person name="Yang P."/>
            <person name="Li Q."/>
            <person name="Li C."/>
            <person name="Zhang P."/>
            <person name="Huang Z."/>
            <person name="Berger S.L."/>
            <person name="Reinberg D."/>
            <person name="Wang J."/>
            <person name="Liebig J."/>
        </authorList>
    </citation>
    <scope>NUCLEOTIDE SEQUENCE [LARGE SCALE GENOMIC DNA]</scope>
    <source>
        <strain evidence="3 4">R22 G/1</strain>
    </source>
</reference>
<name>E2BPX9_HARSA</name>
<keyword evidence="4" id="KW-1185">Reference proteome</keyword>